<dbReference type="SUPFAM" id="SSF52540">
    <property type="entry name" value="P-loop containing nucleoside triphosphate hydrolases"/>
    <property type="match status" value="1"/>
</dbReference>
<keyword evidence="2" id="KW-0547">Nucleotide-binding</keyword>
<dbReference type="InterPro" id="IPR003593">
    <property type="entry name" value="AAA+_ATPase"/>
</dbReference>
<evidence type="ECO:0000256" key="2">
    <source>
        <dbReference type="ARBA" id="ARBA00022741"/>
    </source>
</evidence>
<gene>
    <name evidence="5" type="ORF">SAMN05216463_105134</name>
</gene>
<organism evidence="5 6">
    <name type="scientific">Xylanibacter ruminicola</name>
    <name type="common">Prevotella ruminicola</name>
    <dbReference type="NCBI Taxonomy" id="839"/>
    <lineage>
        <taxon>Bacteria</taxon>
        <taxon>Pseudomonadati</taxon>
        <taxon>Bacteroidota</taxon>
        <taxon>Bacteroidia</taxon>
        <taxon>Bacteroidales</taxon>
        <taxon>Prevotellaceae</taxon>
        <taxon>Xylanibacter</taxon>
    </lineage>
</organism>
<keyword evidence="1" id="KW-0813">Transport</keyword>
<proteinExistence type="predicted"/>
<keyword evidence="3 5" id="KW-0067">ATP-binding</keyword>
<dbReference type="AlphaFoldDB" id="A0A1M6TC73"/>
<evidence type="ECO:0000259" key="4">
    <source>
        <dbReference type="SMART" id="SM00382"/>
    </source>
</evidence>
<feature type="domain" description="AAA+ ATPase" evidence="4">
    <location>
        <begin position="32"/>
        <end position="205"/>
    </location>
</feature>
<dbReference type="InterPro" id="IPR050153">
    <property type="entry name" value="Metal_Ion_Import_ABC"/>
</dbReference>
<dbReference type="GO" id="GO:0016887">
    <property type="term" value="F:ATP hydrolysis activity"/>
    <property type="evidence" value="ECO:0007669"/>
    <property type="project" value="InterPro"/>
</dbReference>
<dbReference type="InterPro" id="IPR003439">
    <property type="entry name" value="ABC_transporter-like_ATP-bd"/>
</dbReference>
<sequence>MHKQNAMLEVKDATISVSGQILIQDLSLIAPDGEITCITGPEGSGKTAFLRTLMGFLPVDKGFVTVDGELLTVKSAPAFRQFMCYLPQNIDMLRNQLYPAEATEANPDEYGVWNTVLPSAEKTDEIKPLLPEEIYKLTHQIIQEAEDKPILIADEPALHLSPELAMETLQLIQQQAAQGKCVLIASRNPQFVAYANRVIDLNKFKL</sequence>
<reference evidence="5 6" key="1">
    <citation type="submission" date="2016-11" db="EMBL/GenBank/DDBJ databases">
        <authorList>
            <person name="Jaros S."/>
            <person name="Januszkiewicz K."/>
            <person name="Wedrychowicz H."/>
        </authorList>
    </citation>
    <scope>NUCLEOTIDE SEQUENCE [LARGE SCALE GENOMIC DNA]</scope>
    <source>
        <strain evidence="5 6">KHT3</strain>
    </source>
</reference>
<dbReference type="Gene3D" id="3.40.50.300">
    <property type="entry name" value="P-loop containing nucleotide triphosphate hydrolases"/>
    <property type="match status" value="2"/>
</dbReference>
<dbReference type="GO" id="GO:0005524">
    <property type="term" value="F:ATP binding"/>
    <property type="evidence" value="ECO:0007669"/>
    <property type="project" value="UniProtKB-KW"/>
</dbReference>
<evidence type="ECO:0000256" key="1">
    <source>
        <dbReference type="ARBA" id="ARBA00022448"/>
    </source>
</evidence>
<evidence type="ECO:0000313" key="6">
    <source>
        <dbReference type="Proteomes" id="UP000184130"/>
    </source>
</evidence>
<dbReference type="Proteomes" id="UP000184130">
    <property type="component" value="Unassembled WGS sequence"/>
</dbReference>
<name>A0A1M6TC73_XYLRU</name>
<dbReference type="Pfam" id="PF00005">
    <property type="entry name" value="ABC_tran"/>
    <property type="match status" value="1"/>
</dbReference>
<dbReference type="SMART" id="SM00382">
    <property type="entry name" value="AAA"/>
    <property type="match status" value="1"/>
</dbReference>
<dbReference type="EMBL" id="FRBD01000005">
    <property type="protein sequence ID" value="SHK54474.1"/>
    <property type="molecule type" value="Genomic_DNA"/>
</dbReference>
<accession>A0A1M6TC73</accession>
<dbReference type="InterPro" id="IPR027417">
    <property type="entry name" value="P-loop_NTPase"/>
</dbReference>
<evidence type="ECO:0000256" key="3">
    <source>
        <dbReference type="ARBA" id="ARBA00022840"/>
    </source>
</evidence>
<evidence type="ECO:0000313" key="5">
    <source>
        <dbReference type="EMBL" id="SHK54474.1"/>
    </source>
</evidence>
<protein>
    <submittedName>
        <fullName evidence="5">Putative ABC transport system ATP-binding protein</fullName>
    </submittedName>
</protein>
<dbReference type="PANTHER" id="PTHR42734">
    <property type="entry name" value="METAL TRANSPORT SYSTEM ATP-BINDING PROTEIN TM_0124-RELATED"/>
    <property type="match status" value="1"/>
</dbReference>